<evidence type="ECO:0000256" key="10">
    <source>
        <dbReference type="ARBA" id="ARBA00037576"/>
    </source>
</evidence>
<comment type="subcellular location">
    <subcellularLocation>
        <location evidence="1">Cell inner membrane</location>
    </subcellularLocation>
</comment>
<evidence type="ECO:0000256" key="4">
    <source>
        <dbReference type="ARBA" id="ARBA00022475"/>
    </source>
</evidence>
<keyword evidence="17" id="KW-1185">Reference proteome</keyword>
<evidence type="ECO:0000256" key="7">
    <source>
        <dbReference type="ARBA" id="ARBA00022692"/>
    </source>
</evidence>
<dbReference type="SUPFAM" id="SSF53901">
    <property type="entry name" value="Thiolase-like"/>
    <property type="match status" value="2"/>
</dbReference>
<dbReference type="GO" id="GO:0005886">
    <property type="term" value="C:plasma membrane"/>
    <property type="evidence" value="ECO:0007669"/>
    <property type="project" value="UniProtKB-SubCell"/>
</dbReference>
<name>A0A1W6MUQ6_9HYPH</name>
<dbReference type="OrthoDB" id="9808669at2"/>
<keyword evidence="6 13" id="KW-0808">Transferase</keyword>
<dbReference type="AlphaFoldDB" id="A0A1W6MUQ6"/>
<dbReference type="Gene3D" id="3.40.47.10">
    <property type="match status" value="1"/>
</dbReference>
<keyword evidence="5" id="KW-0997">Cell inner membrane</keyword>
<evidence type="ECO:0000256" key="1">
    <source>
        <dbReference type="ARBA" id="ARBA00004533"/>
    </source>
</evidence>
<dbReference type="EMBL" id="CP019948">
    <property type="protein sequence ID" value="ARN81307.1"/>
    <property type="molecule type" value="Genomic_DNA"/>
</dbReference>
<dbReference type="InterPro" id="IPR018201">
    <property type="entry name" value="Ketoacyl_synth_AS"/>
</dbReference>
<evidence type="ECO:0000256" key="8">
    <source>
        <dbReference type="ARBA" id="ARBA00022989"/>
    </source>
</evidence>
<keyword evidence="8" id="KW-1133">Transmembrane helix</keyword>
<feature type="domain" description="Ketosynthase family 3 (KS3)" evidence="15">
    <location>
        <begin position="25"/>
        <end position="425"/>
    </location>
</feature>
<organism evidence="16 17">
    <name type="scientific">Methylocystis bryophila</name>
    <dbReference type="NCBI Taxonomy" id="655015"/>
    <lineage>
        <taxon>Bacteria</taxon>
        <taxon>Pseudomonadati</taxon>
        <taxon>Pseudomonadota</taxon>
        <taxon>Alphaproteobacteria</taxon>
        <taxon>Hyphomicrobiales</taxon>
        <taxon>Methylocystaceae</taxon>
        <taxon>Methylocystis</taxon>
    </lineage>
</organism>
<dbReference type="KEGG" id="mbry:B1812_09700"/>
<dbReference type="PROSITE" id="PS52004">
    <property type="entry name" value="KS3_2"/>
    <property type="match status" value="1"/>
</dbReference>
<evidence type="ECO:0000256" key="3">
    <source>
        <dbReference type="ARBA" id="ARBA00022458"/>
    </source>
</evidence>
<dbReference type="InterPro" id="IPR000794">
    <property type="entry name" value="Beta-ketoacyl_synthase"/>
</dbReference>
<accession>A0A1W6MUQ6</accession>
<evidence type="ECO:0000313" key="17">
    <source>
        <dbReference type="Proteomes" id="UP000193978"/>
    </source>
</evidence>
<evidence type="ECO:0000256" key="13">
    <source>
        <dbReference type="RuleBase" id="RU003694"/>
    </source>
</evidence>
<proteinExistence type="inferred from homology"/>
<dbReference type="PANTHER" id="PTHR11712">
    <property type="entry name" value="POLYKETIDE SYNTHASE-RELATED"/>
    <property type="match status" value="1"/>
</dbReference>
<comment type="function">
    <text evidence="10">Proposed to synthesize NOD factor fatty acyl chain. Involved in the synthesis of a highly unsaturated fatty acid moiety, which forms part of a lipo-oligosaccharide that is responsible for host specificity.</text>
</comment>
<evidence type="ECO:0000256" key="9">
    <source>
        <dbReference type="ARBA" id="ARBA00023136"/>
    </source>
</evidence>
<dbReference type="InterPro" id="IPR014031">
    <property type="entry name" value="Ketoacyl_synth_C"/>
</dbReference>
<dbReference type="PROSITE" id="PS00606">
    <property type="entry name" value="KS3_1"/>
    <property type="match status" value="1"/>
</dbReference>
<keyword evidence="7" id="KW-0812">Transmembrane</keyword>
<keyword evidence="4" id="KW-1003">Cell membrane</keyword>
<dbReference type="Pfam" id="PF02801">
    <property type="entry name" value="Ketoacyl-synt_C"/>
    <property type="match status" value="1"/>
</dbReference>
<evidence type="ECO:0000256" key="2">
    <source>
        <dbReference type="ARBA" id="ARBA00008467"/>
    </source>
</evidence>
<evidence type="ECO:0000259" key="15">
    <source>
        <dbReference type="PROSITE" id="PS52004"/>
    </source>
</evidence>
<keyword evidence="3" id="KW-0536">Nodulation</keyword>
<dbReference type="Pfam" id="PF00109">
    <property type="entry name" value="ketoacyl-synt"/>
    <property type="match status" value="1"/>
</dbReference>
<evidence type="ECO:0000256" key="6">
    <source>
        <dbReference type="ARBA" id="ARBA00022679"/>
    </source>
</evidence>
<dbReference type="PANTHER" id="PTHR11712:SF352">
    <property type="entry name" value="3-OXOACYL-[ACYL-CARRIER-PROTEIN] SYNTHASE"/>
    <property type="match status" value="1"/>
</dbReference>
<dbReference type="SMART" id="SM00825">
    <property type="entry name" value="PKS_KS"/>
    <property type="match status" value="1"/>
</dbReference>
<evidence type="ECO:0000313" key="16">
    <source>
        <dbReference type="EMBL" id="ARN81307.1"/>
    </source>
</evidence>
<dbReference type="Proteomes" id="UP000193978">
    <property type="component" value="Chromosome"/>
</dbReference>
<dbReference type="STRING" id="655015.B1812_09700"/>
<dbReference type="RefSeq" id="WP_085771402.1">
    <property type="nucleotide sequence ID" value="NZ_AP027149.1"/>
</dbReference>
<keyword evidence="9" id="KW-0472">Membrane</keyword>
<evidence type="ECO:0000256" key="5">
    <source>
        <dbReference type="ARBA" id="ARBA00022519"/>
    </source>
</evidence>
<reference evidence="16 17" key="1">
    <citation type="submission" date="2017-02" db="EMBL/GenBank/DDBJ databases">
        <authorList>
            <person name="Peterson S.W."/>
        </authorList>
    </citation>
    <scope>NUCLEOTIDE SEQUENCE [LARGE SCALE GENOMIC DNA]</scope>
    <source>
        <strain evidence="16 17">S285</strain>
    </source>
</reference>
<protein>
    <recommendedName>
        <fullName evidence="11">Nodulation protein E</fullName>
    </recommendedName>
    <alternativeName>
        <fullName evidence="12">Host-specificity of nodulation protein B</fullName>
    </alternativeName>
</protein>
<gene>
    <name evidence="16" type="ORF">B1812_09700</name>
</gene>
<dbReference type="GO" id="GO:0004315">
    <property type="term" value="F:3-oxoacyl-[acyl-carrier-protein] synthase activity"/>
    <property type="evidence" value="ECO:0007669"/>
    <property type="project" value="InterPro"/>
</dbReference>
<dbReference type="InterPro" id="IPR016039">
    <property type="entry name" value="Thiolase-like"/>
</dbReference>
<dbReference type="CDD" id="cd00834">
    <property type="entry name" value="KAS_I_II"/>
    <property type="match status" value="1"/>
</dbReference>
<dbReference type="InterPro" id="IPR014030">
    <property type="entry name" value="Ketoacyl_synth_N"/>
</dbReference>
<comment type="similarity">
    <text evidence="2 13">Belongs to the thiolase-like superfamily. Beta-ketoacyl-ACP synthases family.</text>
</comment>
<dbReference type="InterPro" id="IPR020841">
    <property type="entry name" value="PKS_Beta-ketoAc_synthase_dom"/>
</dbReference>
<evidence type="ECO:0000256" key="11">
    <source>
        <dbReference type="ARBA" id="ARBA00039445"/>
    </source>
</evidence>
<dbReference type="GO" id="GO:0006633">
    <property type="term" value="P:fatty acid biosynthetic process"/>
    <property type="evidence" value="ECO:0007669"/>
    <property type="project" value="InterPro"/>
</dbReference>
<evidence type="ECO:0000256" key="12">
    <source>
        <dbReference type="ARBA" id="ARBA00041756"/>
    </source>
</evidence>
<feature type="region of interest" description="Disordered" evidence="14">
    <location>
        <begin position="1"/>
        <end position="23"/>
    </location>
</feature>
<sequence length="430" mass="45042">MTAATSSGERAATQPGEASTRAREFPRVVISGMGAVSAAGLGVEALWRAARDGESQVRELALKRPYDGRIKTAAQVPDFKAAEHVEAAYLPICDPFTAFAIAAADQAMAQAGFGQKDLAGPRTALLLGTGIGGAETIDNGLYTYYRESSRMDPLSIPKLIPSAAPTTLGIRFSVLGPTFSICSACSSATQAIGLGLQMIRFGLVDRAIVGGTEACVINGPMKAWEALRVMTPDRCRPFSKGRNGMTLGEGAAMFILETAESAKARGHRPLCELKGYGTTSDAKDPVRPDLEGVASAIAAALEDAQVAPEEIDYISAHGTATHANDITESEAILKVFGAERGRKVPVSSTKPIHGHALGASGGLELAITINAMRDSVIPPTINFLEPDERCPVDAVPNVAREAKIRTAMSNSFAFGGINAVLVVRTLDDGF</sequence>
<evidence type="ECO:0000256" key="14">
    <source>
        <dbReference type="SAM" id="MobiDB-lite"/>
    </source>
</evidence>